<gene>
    <name evidence="3" type="ORF">ABL78_0117</name>
</gene>
<dbReference type="InterPro" id="IPR040170">
    <property type="entry name" value="Cytosol_ACT"/>
</dbReference>
<comment type="caution">
    <text evidence="3">The sequence shown here is derived from an EMBL/GenBank/DDBJ whole genome shotgun (WGS) entry which is preliminary data.</text>
</comment>
<dbReference type="EMBL" id="LJSK01000002">
    <property type="protein sequence ID" value="KPI90681.1"/>
    <property type="molecule type" value="Genomic_DNA"/>
</dbReference>
<dbReference type="OMA" id="FMEKCAL"/>
<proteinExistence type="predicted"/>
<dbReference type="GO" id="GO:0005829">
    <property type="term" value="C:cytosol"/>
    <property type="evidence" value="ECO:0007669"/>
    <property type="project" value="TreeGrafter"/>
</dbReference>
<evidence type="ECO:0000313" key="3">
    <source>
        <dbReference type="EMBL" id="KPI90681.1"/>
    </source>
</evidence>
<protein>
    <recommendedName>
        <fullName evidence="2">HotDog ACOT-type domain-containing protein</fullName>
    </recommendedName>
</protein>
<dbReference type="InterPro" id="IPR029069">
    <property type="entry name" value="HotDog_dom_sf"/>
</dbReference>
<feature type="domain" description="HotDog ACOT-type" evidence="2">
    <location>
        <begin position="288"/>
        <end position="400"/>
    </location>
</feature>
<dbReference type="PROSITE" id="PS51770">
    <property type="entry name" value="HOTDOG_ACOT"/>
    <property type="match status" value="2"/>
</dbReference>
<dbReference type="Proteomes" id="UP000038009">
    <property type="component" value="Unassembled WGS sequence"/>
</dbReference>
<dbReference type="AlphaFoldDB" id="A0A0N1I2C1"/>
<dbReference type="InterPro" id="IPR006683">
    <property type="entry name" value="Thioestr_dom"/>
</dbReference>
<dbReference type="Pfam" id="PF03061">
    <property type="entry name" value="4HBT"/>
    <property type="match status" value="2"/>
</dbReference>
<feature type="domain" description="HotDog ACOT-type" evidence="2">
    <location>
        <begin position="89"/>
        <end position="223"/>
    </location>
</feature>
<dbReference type="CDD" id="cd03442">
    <property type="entry name" value="BFIT_BACH"/>
    <property type="match status" value="1"/>
</dbReference>
<accession>A0A0N1I2C1</accession>
<dbReference type="GO" id="GO:0009062">
    <property type="term" value="P:fatty acid catabolic process"/>
    <property type="evidence" value="ECO:0007669"/>
    <property type="project" value="TreeGrafter"/>
</dbReference>
<keyword evidence="1" id="KW-0378">Hydrolase</keyword>
<dbReference type="GO" id="GO:0052816">
    <property type="term" value="F:long-chain fatty acyl-CoA hydrolase activity"/>
    <property type="evidence" value="ECO:0007669"/>
    <property type="project" value="TreeGrafter"/>
</dbReference>
<evidence type="ECO:0000313" key="4">
    <source>
        <dbReference type="Proteomes" id="UP000038009"/>
    </source>
</evidence>
<reference evidence="3 4" key="1">
    <citation type="journal article" date="2015" name="PLoS Pathog.">
        <title>Leptomonas seymouri: Adaptations to the Dixenous Life Cycle Analyzed by Genome Sequencing, Transcriptome Profiling and Co-infection with Leishmania donovani.</title>
        <authorList>
            <person name="Kraeva N."/>
            <person name="Butenko A."/>
            <person name="Hlavacova J."/>
            <person name="Kostygov A."/>
            <person name="Myskova J."/>
            <person name="Grybchuk D."/>
            <person name="Lestinova T."/>
            <person name="Votypka J."/>
            <person name="Volf P."/>
            <person name="Opperdoes F."/>
            <person name="Flegontov P."/>
            <person name="Lukes J."/>
            <person name="Yurchenko V."/>
        </authorList>
    </citation>
    <scope>NUCLEOTIDE SEQUENCE [LARGE SCALE GENOMIC DNA]</scope>
    <source>
        <strain evidence="3 4">ATCC 30220</strain>
    </source>
</reference>
<dbReference type="SUPFAM" id="SSF54637">
    <property type="entry name" value="Thioesterase/thiol ester dehydrase-isomerase"/>
    <property type="match status" value="2"/>
</dbReference>
<name>A0A0N1I2C1_LEPSE</name>
<evidence type="ECO:0000259" key="2">
    <source>
        <dbReference type="PROSITE" id="PS51770"/>
    </source>
</evidence>
<dbReference type="GO" id="GO:0006637">
    <property type="term" value="P:acyl-CoA metabolic process"/>
    <property type="evidence" value="ECO:0007669"/>
    <property type="project" value="TreeGrafter"/>
</dbReference>
<dbReference type="InterPro" id="IPR033120">
    <property type="entry name" value="HOTDOG_ACOT"/>
</dbReference>
<dbReference type="OrthoDB" id="331699at2759"/>
<dbReference type="Gene3D" id="3.10.129.10">
    <property type="entry name" value="Hotdog Thioesterase"/>
    <property type="match status" value="2"/>
</dbReference>
<organism evidence="3 4">
    <name type="scientific">Leptomonas seymouri</name>
    <dbReference type="NCBI Taxonomy" id="5684"/>
    <lineage>
        <taxon>Eukaryota</taxon>
        <taxon>Discoba</taxon>
        <taxon>Euglenozoa</taxon>
        <taxon>Kinetoplastea</taxon>
        <taxon>Metakinetoplastina</taxon>
        <taxon>Trypanosomatida</taxon>
        <taxon>Trypanosomatidae</taxon>
        <taxon>Leishmaniinae</taxon>
        <taxon>Leptomonas</taxon>
    </lineage>
</organism>
<evidence type="ECO:0000256" key="1">
    <source>
        <dbReference type="ARBA" id="ARBA00022801"/>
    </source>
</evidence>
<keyword evidence="4" id="KW-1185">Reference proteome</keyword>
<dbReference type="PANTHER" id="PTHR11049:SF24">
    <property type="entry name" value="CYTOSOLIC ACYL COENZYME A THIOESTER HYDROLASE"/>
    <property type="match status" value="1"/>
</dbReference>
<dbReference type="PANTHER" id="PTHR11049">
    <property type="entry name" value="ACYL COENZYME A THIOESTER HYDROLASE"/>
    <property type="match status" value="1"/>
</dbReference>
<sequence length="451" mass="50422">MFCFTKALKAFQVAPRQGALRRALGQRSADLLFTSSTVTAINGALGFRSASYMLTFQRLLFSITKGKGGKVRAPLEWDVGDEDFVVGDVRAGIRSNELTAYERSDFIGHLYPLIRPRADAGDILALIDTAAAHAVYTQMSGLVCGGRFVLTNERISMATIAFNAFVFSKPVFQGDLIQVNTRIISAGSSSIGVYVHVRRQAYDAPVLETVGESYVTMVVVNARTLQVTRGYVPAARLVRPSDKEHHQEYMELRKEAKMQIKLDPDRILTKEEVEHPENQKKKRKLKPAECICRMDRSFGVVDVNANKAIFGGEMLRFMEKCALHCGRVFARQARLFTLGMMDMTFEGPLFINDLARCKAQVVFVRRSTILVNVRVIALDANGEGRSTNRASFILVAIDSVGSPFEIETGIDLEGASQQELQQYWHGRRMMWASHLRRSKRTAKPVEEDKAL</sequence>
<dbReference type="VEuPathDB" id="TriTrypDB:Lsey_0002_0050"/>